<protein>
    <submittedName>
        <fullName evidence="2">Uncharacterized protein</fullName>
    </submittedName>
</protein>
<proteinExistence type="predicted"/>
<dbReference type="AlphaFoldDB" id="A0ABD1TKK6"/>
<sequence>MLMSVPTMASATIHKFWSPLWEKAVEETSLEDMMTIAALNMARGFVLNSEVHNTLKAFMEKVDHAEVKAKKLSQDLHMMGLVNTRLGSENKSLQLKVEAMISAKVVLKIKLDVAAEDMRHVEIRVLEAQGLRRTTEEARNRLSKGRLQSRRPSSRLINTLTP</sequence>
<name>A0ABD1TKK6_9LAMI</name>
<evidence type="ECO:0000313" key="2">
    <source>
        <dbReference type="EMBL" id="KAL2513267.1"/>
    </source>
</evidence>
<feature type="compositionally biased region" description="Basic residues" evidence="1">
    <location>
        <begin position="141"/>
        <end position="153"/>
    </location>
</feature>
<evidence type="ECO:0000256" key="1">
    <source>
        <dbReference type="SAM" id="MobiDB-lite"/>
    </source>
</evidence>
<organism evidence="2 3">
    <name type="scientific">Abeliophyllum distichum</name>
    <dbReference type="NCBI Taxonomy" id="126358"/>
    <lineage>
        <taxon>Eukaryota</taxon>
        <taxon>Viridiplantae</taxon>
        <taxon>Streptophyta</taxon>
        <taxon>Embryophyta</taxon>
        <taxon>Tracheophyta</taxon>
        <taxon>Spermatophyta</taxon>
        <taxon>Magnoliopsida</taxon>
        <taxon>eudicotyledons</taxon>
        <taxon>Gunneridae</taxon>
        <taxon>Pentapetalae</taxon>
        <taxon>asterids</taxon>
        <taxon>lamiids</taxon>
        <taxon>Lamiales</taxon>
        <taxon>Oleaceae</taxon>
        <taxon>Forsythieae</taxon>
        <taxon>Abeliophyllum</taxon>
    </lineage>
</organism>
<comment type="caution">
    <text evidence="2">The sequence shown here is derived from an EMBL/GenBank/DDBJ whole genome shotgun (WGS) entry which is preliminary data.</text>
</comment>
<reference evidence="3" key="1">
    <citation type="submission" date="2024-07" db="EMBL/GenBank/DDBJ databases">
        <title>Two chromosome-level genome assemblies of Korean endemic species Abeliophyllum distichum and Forsythia ovata (Oleaceae).</title>
        <authorList>
            <person name="Jang H."/>
        </authorList>
    </citation>
    <scope>NUCLEOTIDE SEQUENCE [LARGE SCALE GENOMIC DNA]</scope>
</reference>
<accession>A0ABD1TKK6</accession>
<dbReference type="EMBL" id="JBFOLK010000005">
    <property type="protein sequence ID" value="KAL2513267.1"/>
    <property type="molecule type" value="Genomic_DNA"/>
</dbReference>
<evidence type="ECO:0000313" key="3">
    <source>
        <dbReference type="Proteomes" id="UP001604336"/>
    </source>
</evidence>
<gene>
    <name evidence="2" type="ORF">Adt_18867</name>
</gene>
<keyword evidence="3" id="KW-1185">Reference proteome</keyword>
<dbReference type="Proteomes" id="UP001604336">
    <property type="component" value="Unassembled WGS sequence"/>
</dbReference>
<feature type="region of interest" description="Disordered" evidence="1">
    <location>
        <begin position="137"/>
        <end position="162"/>
    </location>
</feature>